<dbReference type="PRINTS" id="PR00625">
    <property type="entry name" value="JDOMAIN"/>
</dbReference>
<protein>
    <submittedName>
        <fullName evidence="3">Molecular chaperone DnaJ</fullName>
    </submittedName>
</protein>
<dbReference type="PANTHER" id="PTHR45098">
    <property type="entry name" value="DNAJ DOMAIN CONTAINING PROTEIN, EXPRESSED"/>
    <property type="match status" value="1"/>
</dbReference>
<dbReference type="RefSeq" id="WP_167940405.1">
    <property type="nucleotide sequence ID" value="NZ_JAATJA010000001.1"/>
</dbReference>
<dbReference type="PROSITE" id="PS50076">
    <property type="entry name" value="DNAJ_2"/>
    <property type="match status" value="1"/>
</dbReference>
<dbReference type="InterPro" id="IPR001623">
    <property type="entry name" value="DnaJ_domain"/>
</dbReference>
<accession>A0A846QLK8</accession>
<evidence type="ECO:0000313" key="4">
    <source>
        <dbReference type="Proteomes" id="UP000580856"/>
    </source>
</evidence>
<dbReference type="Proteomes" id="UP000580856">
    <property type="component" value="Unassembled WGS sequence"/>
</dbReference>
<organism evidence="3 4">
    <name type="scientific">Desulfobaculum xiamenense</name>
    <dbReference type="NCBI Taxonomy" id="995050"/>
    <lineage>
        <taxon>Bacteria</taxon>
        <taxon>Pseudomonadati</taxon>
        <taxon>Thermodesulfobacteriota</taxon>
        <taxon>Desulfovibrionia</taxon>
        <taxon>Desulfovibrionales</taxon>
        <taxon>Desulfovibrionaceae</taxon>
        <taxon>Desulfobaculum</taxon>
    </lineage>
</organism>
<evidence type="ECO:0000259" key="2">
    <source>
        <dbReference type="PROSITE" id="PS50076"/>
    </source>
</evidence>
<reference evidence="3 4" key="1">
    <citation type="submission" date="2020-03" db="EMBL/GenBank/DDBJ databases">
        <title>Genomic Encyclopedia of Type Strains, Phase IV (KMG-IV): sequencing the most valuable type-strain genomes for metagenomic binning, comparative biology and taxonomic classification.</title>
        <authorList>
            <person name="Goeker M."/>
        </authorList>
    </citation>
    <scope>NUCLEOTIDE SEQUENCE [LARGE SCALE GENOMIC DNA]</scope>
    <source>
        <strain evidence="3 4">DSM 24233</strain>
    </source>
</reference>
<dbReference type="SMART" id="SM00271">
    <property type="entry name" value="DnaJ"/>
    <property type="match status" value="1"/>
</dbReference>
<dbReference type="InterPro" id="IPR036869">
    <property type="entry name" value="J_dom_sf"/>
</dbReference>
<comment type="caution">
    <text evidence="3">The sequence shown here is derived from an EMBL/GenBank/DDBJ whole genome shotgun (WGS) entry which is preliminary data.</text>
</comment>
<name>A0A846QLK8_9BACT</name>
<dbReference type="SUPFAM" id="SSF46565">
    <property type="entry name" value="Chaperone J-domain"/>
    <property type="match status" value="1"/>
</dbReference>
<evidence type="ECO:0000313" key="3">
    <source>
        <dbReference type="EMBL" id="NJB67342.1"/>
    </source>
</evidence>
<sequence length="268" mass="29972">MNVRECYSFLRLKPGAGLQEVKTAYRKRAFELHPDLHPGNPDAAAEFQKLNEAYVILTEALKDERGAPRQSRRPEADAKAKTSREEGARRYKAQADRKPGPTPPPGPEATTTRREAEPTGGFTFGKEDVLRNILNDPFARKVFEDIYRQIRKSGTAPSHTATVKNRSLSLRLGSAELNLNLNGGPLTWLKNWVKGQMDDEQTVHLLPSQLLPGCIVRLQIRRGFSSRPITVEVPLPPDFVAGRPLRLRGLGRKLGPLKGDLYLRLVAR</sequence>
<feature type="region of interest" description="Disordered" evidence="1">
    <location>
        <begin position="64"/>
        <end position="124"/>
    </location>
</feature>
<evidence type="ECO:0000256" key="1">
    <source>
        <dbReference type="SAM" id="MobiDB-lite"/>
    </source>
</evidence>
<dbReference type="CDD" id="cd06257">
    <property type="entry name" value="DnaJ"/>
    <property type="match status" value="1"/>
</dbReference>
<feature type="domain" description="J" evidence="2">
    <location>
        <begin position="5"/>
        <end position="80"/>
    </location>
</feature>
<dbReference type="Gene3D" id="1.10.287.110">
    <property type="entry name" value="DnaJ domain"/>
    <property type="match status" value="1"/>
</dbReference>
<feature type="compositionally biased region" description="Basic and acidic residues" evidence="1">
    <location>
        <begin position="64"/>
        <end position="99"/>
    </location>
</feature>
<dbReference type="PANTHER" id="PTHR45098:SF1">
    <property type="entry name" value="DNAJ DOMAIN CONTAINING PROTEIN, EXPRESSED"/>
    <property type="match status" value="1"/>
</dbReference>
<proteinExistence type="predicted"/>
<dbReference type="EMBL" id="JAATJA010000001">
    <property type="protein sequence ID" value="NJB67342.1"/>
    <property type="molecule type" value="Genomic_DNA"/>
</dbReference>
<gene>
    <name evidence="3" type="ORF">GGQ74_000982</name>
</gene>
<dbReference type="Pfam" id="PF00226">
    <property type="entry name" value="DnaJ"/>
    <property type="match status" value="1"/>
</dbReference>
<keyword evidence="4" id="KW-1185">Reference proteome</keyword>
<dbReference type="AlphaFoldDB" id="A0A846QLK8"/>